<evidence type="ECO:0000256" key="8">
    <source>
        <dbReference type="ARBA" id="ARBA00022842"/>
    </source>
</evidence>
<dbReference type="Gene3D" id="3.30.930.10">
    <property type="entry name" value="Bira Bifunctional Protein, Domain 2"/>
    <property type="match status" value="1"/>
</dbReference>
<evidence type="ECO:0000256" key="7">
    <source>
        <dbReference type="ARBA" id="ARBA00022840"/>
    </source>
</evidence>
<feature type="binding site" evidence="11">
    <location>
        <position position="408"/>
    </location>
    <ligand>
        <name>L-phenylalanine</name>
        <dbReference type="ChEBI" id="CHEBI:58095"/>
    </ligand>
</feature>
<dbReference type="InterPro" id="IPR006195">
    <property type="entry name" value="aa-tRNA-synth_II"/>
</dbReference>
<dbReference type="GeneID" id="7270154"/>
<dbReference type="Gene3D" id="1.10.10.2320">
    <property type="match status" value="1"/>
</dbReference>
<evidence type="ECO:0000256" key="11">
    <source>
        <dbReference type="HAMAP-Rule" id="MF_00282"/>
    </source>
</evidence>
<dbReference type="SUPFAM" id="SSF55681">
    <property type="entry name" value="Class II aaRS and biotin synthetases"/>
    <property type="match status" value="1"/>
</dbReference>
<dbReference type="Proteomes" id="UP000002457">
    <property type="component" value="Chromosome"/>
</dbReference>
<dbReference type="PROSITE" id="PS50862">
    <property type="entry name" value="AA_TRNA_LIGASE_II"/>
    <property type="match status" value="1"/>
</dbReference>
<dbReference type="KEGG" id="mpl:Mpal_0570"/>
<dbReference type="Gene3D" id="1.10.10.2330">
    <property type="match status" value="1"/>
</dbReference>
<feature type="domain" description="Aminoacyl-transfer RNA synthetases class-II family profile" evidence="12">
    <location>
        <begin position="231"/>
        <end position="482"/>
    </location>
</feature>
<proteinExistence type="inferred from homology"/>
<dbReference type="InterPro" id="IPR004529">
    <property type="entry name" value="Phe-tRNA-synth_IIc_asu"/>
</dbReference>
<evidence type="ECO:0000256" key="9">
    <source>
        <dbReference type="ARBA" id="ARBA00022917"/>
    </source>
</evidence>
<keyword evidence="10 11" id="KW-0030">Aminoacyl-tRNA synthetase</keyword>
<feature type="binding site" evidence="11">
    <location>
        <position position="410"/>
    </location>
    <ligand>
        <name>Mg(2+)</name>
        <dbReference type="ChEBI" id="CHEBI:18420"/>
        <note>ligand shared with heterodimeric partner</note>
    </ligand>
</feature>
<dbReference type="GO" id="GO:0005737">
    <property type="term" value="C:cytoplasm"/>
    <property type="evidence" value="ECO:0007669"/>
    <property type="project" value="UniProtKB-SubCell"/>
</dbReference>
<comment type="catalytic activity">
    <reaction evidence="11">
        <text>tRNA(Phe) + L-phenylalanine + ATP = L-phenylalanyl-tRNA(Phe) + AMP + diphosphate + H(+)</text>
        <dbReference type="Rhea" id="RHEA:19413"/>
        <dbReference type="Rhea" id="RHEA-COMP:9668"/>
        <dbReference type="Rhea" id="RHEA-COMP:9699"/>
        <dbReference type="ChEBI" id="CHEBI:15378"/>
        <dbReference type="ChEBI" id="CHEBI:30616"/>
        <dbReference type="ChEBI" id="CHEBI:33019"/>
        <dbReference type="ChEBI" id="CHEBI:58095"/>
        <dbReference type="ChEBI" id="CHEBI:78442"/>
        <dbReference type="ChEBI" id="CHEBI:78531"/>
        <dbReference type="ChEBI" id="CHEBI:456215"/>
        <dbReference type="EC" id="6.1.1.20"/>
    </reaction>
</comment>
<dbReference type="InterPro" id="IPR022917">
    <property type="entry name" value="Phe_tRNA_ligase_alpha_bac/arc"/>
</dbReference>
<feature type="binding site" evidence="11">
    <location>
        <begin position="368"/>
        <end position="370"/>
    </location>
    <ligand>
        <name>L-phenylalanine</name>
        <dbReference type="ChEBI" id="CHEBI:58095"/>
    </ligand>
</feature>
<keyword evidence="8 11" id="KW-0460">Magnesium</keyword>
<comment type="cofactor">
    <cofactor evidence="11">
        <name>Mg(2+)</name>
        <dbReference type="ChEBI" id="CHEBI:18420"/>
    </cofactor>
    <text evidence="11">Binds 2 magnesium ions per tetramer.</text>
</comment>
<evidence type="ECO:0000256" key="1">
    <source>
        <dbReference type="ARBA" id="ARBA00004496"/>
    </source>
</evidence>
<dbReference type="eggNOG" id="arCOG00410">
    <property type="taxonomic scope" value="Archaea"/>
</dbReference>
<dbReference type="NCBIfam" id="NF003210">
    <property type="entry name" value="PRK04172.1"/>
    <property type="match status" value="1"/>
</dbReference>
<gene>
    <name evidence="11" type="primary">pheS</name>
    <name evidence="13" type="ordered locus">Mpal_0570</name>
</gene>
<dbReference type="PANTHER" id="PTHR11538:SF40">
    <property type="entry name" value="PHENYLALANINE--TRNA LIGASE ALPHA SUBUNIT"/>
    <property type="match status" value="1"/>
</dbReference>
<organism evidence="13 14">
    <name type="scientific">Methanosphaerula palustris (strain ATCC BAA-1556 / DSM 19958 / E1-9c)</name>
    <dbReference type="NCBI Taxonomy" id="521011"/>
    <lineage>
        <taxon>Archaea</taxon>
        <taxon>Methanobacteriati</taxon>
        <taxon>Methanobacteriota</taxon>
        <taxon>Stenosarchaea group</taxon>
        <taxon>Methanomicrobia</taxon>
        <taxon>Methanomicrobiales</taxon>
        <taxon>Methanoregulaceae</taxon>
        <taxon>Methanosphaerula</taxon>
    </lineage>
</organism>
<evidence type="ECO:0000256" key="6">
    <source>
        <dbReference type="ARBA" id="ARBA00022741"/>
    </source>
</evidence>
<comment type="subcellular location">
    <subcellularLocation>
        <location evidence="1 11">Cytoplasm</location>
    </subcellularLocation>
</comment>
<evidence type="ECO:0000256" key="5">
    <source>
        <dbReference type="ARBA" id="ARBA00022723"/>
    </source>
</evidence>
<name>B8GEX5_METPE</name>
<dbReference type="HAMAP" id="MF_00282">
    <property type="entry name" value="Phe_tRNA_synth_alpha2"/>
    <property type="match status" value="1"/>
</dbReference>
<comment type="similarity">
    <text evidence="2 11">Belongs to the class-II aminoacyl-tRNA synthetase family. Phe-tRNA synthetase alpha subunit type 2 subfamily.</text>
</comment>
<evidence type="ECO:0000256" key="4">
    <source>
        <dbReference type="ARBA" id="ARBA00022598"/>
    </source>
</evidence>
<keyword evidence="9 11" id="KW-0648">Protein biosynthesis</keyword>
<dbReference type="InterPro" id="IPR045864">
    <property type="entry name" value="aa-tRNA-synth_II/BPL/LPL"/>
</dbReference>
<feature type="binding site" evidence="11">
    <location>
        <position position="433"/>
    </location>
    <ligand>
        <name>L-phenylalanine</name>
        <dbReference type="ChEBI" id="CHEBI:58095"/>
    </ligand>
</feature>
<keyword evidence="6 11" id="KW-0547">Nucleotide-binding</keyword>
<evidence type="ECO:0000256" key="3">
    <source>
        <dbReference type="ARBA" id="ARBA00022490"/>
    </source>
</evidence>
<dbReference type="STRING" id="521011.Mpal_0570"/>
<dbReference type="EC" id="6.1.1.20" evidence="11"/>
<accession>B8GEX5</accession>
<evidence type="ECO:0000259" key="12">
    <source>
        <dbReference type="PROSITE" id="PS50862"/>
    </source>
</evidence>
<dbReference type="OrthoDB" id="372178at2157"/>
<dbReference type="FunFam" id="3.30.930.10:FF:000095">
    <property type="entry name" value="Phenylalanine--tRNA ligase alpha subunit"/>
    <property type="match status" value="1"/>
</dbReference>
<comment type="subunit">
    <text evidence="11">Tetramer of two alpha and two beta subunits.</text>
</comment>
<dbReference type="Gene3D" id="3.30.1370.240">
    <property type="match status" value="1"/>
</dbReference>
<dbReference type="GO" id="GO:0005524">
    <property type="term" value="F:ATP binding"/>
    <property type="evidence" value="ECO:0007669"/>
    <property type="project" value="UniProtKB-UniRule"/>
</dbReference>
<reference evidence="13 14" key="1">
    <citation type="journal article" date="2015" name="Genome Announc.">
        <title>Complete Genome Sequence of Methanosphaerula palustris E1-9CT, a Hydrogenotrophic Methanogen Isolated from a Minerotrophic Fen Peatland.</title>
        <authorList>
            <person name="Cadillo-Quiroz H."/>
            <person name="Browne P."/>
            <person name="Kyrpides N."/>
            <person name="Woyke T."/>
            <person name="Goodwin L."/>
            <person name="Detter C."/>
            <person name="Yavitt J.B."/>
            <person name="Zinder S.H."/>
        </authorList>
    </citation>
    <scope>NUCLEOTIDE SEQUENCE [LARGE SCALE GENOMIC DNA]</scope>
    <source>
        <strain evidence="14">ATCC BAA-1556 / DSM 19958 / E1-9c</strain>
    </source>
</reference>
<protein>
    <recommendedName>
        <fullName evidence="11">Phenylalanine--tRNA ligase alpha subunit</fullName>
        <ecNumber evidence="11">6.1.1.20</ecNumber>
    </recommendedName>
    <alternativeName>
        <fullName evidence="11">Phenylalanyl-tRNA synthetase alpha subunit</fullName>
        <shortName evidence="11">PheRS</shortName>
    </alternativeName>
</protein>
<dbReference type="NCBIfam" id="TIGR00468">
    <property type="entry name" value="pheS"/>
    <property type="match status" value="1"/>
</dbReference>
<dbReference type="HOGENOM" id="CLU_025086_2_2_2"/>
<feature type="binding site" evidence="11">
    <location>
        <position position="329"/>
    </location>
    <ligand>
        <name>L-phenylalanine</name>
        <dbReference type="ChEBI" id="CHEBI:58095"/>
    </ligand>
</feature>
<keyword evidence="4 11" id="KW-0436">Ligase</keyword>
<dbReference type="GO" id="GO:0004826">
    <property type="term" value="F:phenylalanine-tRNA ligase activity"/>
    <property type="evidence" value="ECO:0007669"/>
    <property type="project" value="UniProtKB-UniRule"/>
</dbReference>
<dbReference type="AlphaFoldDB" id="B8GEX5"/>
<sequence length="494" mass="55696">MEKEPSADKRGPTGVTQNEKRLLAVLAGHLDRTAESVAEEMQTATDAVIQWAHLAEENGFATMTRTVTHTYVLNEEGEVYARAGLPERQLLNSFEGSIEMATLKQHPLSKIGIGWMRKKGWVTIRDGLISRNGDAPEGIDELALKGPLTEGEGLNALIRRGLIVDHESAVTTMRLTPAGEALVNEGLDLREETGQITHEHLLTGEWEHLNLRRYRIDRLPRRAVPGKIHPYQRLINEMRQILLEMGFTEISGELVQSAFWNFDALFQPQDHPAREMQDTFYLAEETDLPEGYERVKAMHEHGGDTTSSGWGGVWSGKKAEQCVLRTHTTGLSIQYLATHPEPPVRAFCISRVYRREAIDPTHTPEFEQLEGVVMDKEVTFSHLLGFLKEFYLKMGFADVRFRPAYFPYTEPSVEPEVYVDGLGWVEIGGAGIFRQEVTDPWGVKTPVLAWGLGVSRVAMLKLGLKDLRMLYRSDIDWIRDAPILPADTQSSTRR</sequence>
<evidence type="ECO:0000313" key="14">
    <source>
        <dbReference type="Proteomes" id="UP000002457"/>
    </source>
</evidence>
<dbReference type="GO" id="GO:0006432">
    <property type="term" value="P:phenylalanyl-tRNA aminoacylation"/>
    <property type="evidence" value="ECO:0007669"/>
    <property type="project" value="UniProtKB-UniRule"/>
</dbReference>
<evidence type="ECO:0000256" key="2">
    <source>
        <dbReference type="ARBA" id="ARBA00006703"/>
    </source>
</evidence>
<dbReference type="GO" id="GO:0000287">
    <property type="term" value="F:magnesium ion binding"/>
    <property type="evidence" value="ECO:0007669"/>
    <property type="project" value="UniProtKB-UniRule"/>
</dbReference>
<dbReference type="RefSeq" id="WP_012617261.1">
    <property type="nucleotide sequence ID" value="NC_011832.1"/>
</dbReference>
<keyword evidence="7 11" id="KW-0067">ATP-binding</keyword>
<dbReference type="Pfam" id="PF01409">
    <property type="entry name" value="tRNA-synt_2d"/>
    <property type="match status" value="1"/>
</dbReference>
<keyword evidence="5 11" id="KW-0479">Metal-binding</keyword>
<evidence type="ECO:0000313" key="13">
    <source>
        <dbReference type="EMBL" id="ACL15942.1"/>
    </source>
</evidence>
<keyword evidence="14" id="KW-1185">Reference proteome</keyword>
<dbReference type="EMBL" id="CP001338">
    <property type="protein sequence ID" value="ACL15942.1"/>
    <property type="molecule type" value="Genomic_DNA"/>
</dbReference>
<dbReference type="PANTHER" id="PTHR11538">
    <property type="entry name" value="PHENYLALANYL-TRNA SYNTHETASE"/>
    <property type="match status" value="1"/>
</dbReference>
<keyword evidence="3 11" id="KW-0963">Cytoplasm</keyword>
<evidence type="ECO:0000256" key="10">
    <source>
        <dbReference type="ARBA" id="ARBA00023146"/>
    </source>
</evidence>
<dbReference type="CDD" id="cd00496">
    <property type="entry name" value="PheRS_alpha_core"/>
    <property type="match status" value="1"/>
</dbReference>
<dbReference type="InterPro" id="IPR002319">
    <property type="entry name" value="Phenylalanyl-tRNA_Synthase"/>
</dbReference>
<dbReference type="GO" id="GO:0000049">
    <property type="term" value="F:tRNA binding"/>
    <property type="evidence" value="ECO:0007669"/>
    <property type="project" value="InterPro"/>
</dbReference>